<evidence type="ECO:0000313" key="3">
    <source>
        <dbReference type="Proteomes" id="UP000815846"/>
    </source>
</evidence>
<feature type="domain" description="Helix-hairpin-helix DNA-binding motif class 1" evidence="1">
    <location>
        <begin position="68"/>
        <end position="87"/>
    </location>
</feature>
<accession>A0ABY3MUD3</accession>
<dbReference type="InterPro" id="IPR051675">
    <property type="entry name" value="Endo/Exo/Phosphatase_dom_1"/>
</dbReference>
<dbReference type="PANTHER" id="PTHR21180">
    <property type="entry name" value="ENDONUCLEASE/EXONUCLEASE/PHOSPHATASE FAMILY DOMAIN-CONTAINING PROTEIN 1"/>
    <property type="match status" value="1"/>
</dbReference>
<comment type="caution">
    <text evidence="2">The sequence shown here is derived from an EMBL/GenBank/DDBJ whole genome shotgun (WGS) entry which is preliminary data.</text>
</comment>
<dbReference type="Gene3D" id="1.10.150.280">
    <property type="entry name" value="AF1531-like domain"/>
    <property type="match status" value="1"/>
</dbReference>
<evidence type="ECO:0000259" key="1">
    <source>
        <dbReference type="SMART" id="SM00278"/>
    </source>
</evidence>
<dbReference type="InterPro" id="IPR010994">
    <property type="entry name" value="RuvA_2-like"/>
</dbReference>
<dbReference type="SMART" id="SM00278">
    <property type="entry name" value="HhH1"/>
    <property type="match status" value="2"/>
</dbReference>
<dbReference type="EMBL" id="PJAI02000017">
    <property type="protein sequence ID" value="TYK64813.1"/>
    <property type="molecule type" value="Genomic_DNA"/>
</dbReference>
<dbReference type="NCBIfam" id="TIGR00426">
    <property type="entry name" value="competence protein ComEA helix-hairpin-helix repeat region"/>
    <property type="match status" value="1"/>
</dbReference>
<dbReference type="Pfam" id="PF12836">
    <property type="entry name" value="HHH_3"/>
    <property type="match status" value="1"/>
</dbReference>
<gene>
    <name evidence="2" type="ORF">CWS31_013400</name>
</gene>
<dbReference type="InterPro" id="IPR004509">
    <property type="entry name" value="Competence_ComEA_HhH"/>
</dbReference>
<organism evidence="2 3">
    <name type="scientific">Colwellia echini</name>
    <dbReference type="NCBI Taxonomy" id="1982103"/>
    <lineage>
        <taxon>Bacteria</taxon>
        <taxon>Pseudomonadati</taxon>
        <taxon>Pseudomonadota</taxon>
        <taxon>Gammaproteobacteria</taxon>
        <taxon>Alteromonadales</taxon>
        <taxon>Colwelliaceae</taxon>
        <taxon>Colwellia</taxon>
    </lineage>
</organism>
<protein>
    <submittedName>
        <fullName evidence="2">ComEA family DNA-binding protein</fullName>
    </submittedName>
</protein>
<reference evidence="2 3" key="1">
    <citation type="submission" date="2019-08" db="EMBL/GenBank/DDBJ databases">
        <title>Microbe sample from Colwellia echini.</title>
        <authorList>
            <person name="Christiansen L."/>
            <person name="Pathiraja D."/>
            <person name="Schultz-Johansen M."/>
            <person name="Choi I.-G."/>
            <person name="Stougaard P."/>
        </authorList>
    </citation>
    <scope>NUCLEOTIDE SEQUENCE [LARGE SCALE GENOMIC DNA]</scope>
    <source>
        <strain evidence="2 3">A3</strain>
    </source>
</reference>
<dbReference type="PANTHER" id="PTHR21180:SF32">
    <property type="entry name" value="ENDONUCLEASE_EXONUCLEASE_PHOSPHATASE FAMILY DOMAIN-CONTAINING PROTEIN 1"/>
    <property type="match status" value="1"/>
</dbReference>
<dbReference type="InterPro" id="IPR003583">
    <property type="entry name" value="Hlx-hairpin-Hlx_DNA-bd_motif"/>
</dbReference>
<dbReference type="RefSeq" id="WP_101343916.1">
    <property type="nucleotide sequence ID" value="NZ_PJAI02000017.1"/>
</dbReference>
<dbReference type="GO" id="GO:0003677">
    <property type="term" value="F:DNA binding"/>
    <property type="evidence" value="ECO:0007669"/>
    <property type="project" value="UniProtKB-KW"/>
</dbReference>
<dbReference type="SUPFAM" id="SSF47781">
    <property type="entry name" value="RuvA domain 2-like"/>
    <property type="match status" value="1"/>
</dbReference>
<evidence type="ECO:0000313" key="2">
    <source>
        <dbReference type="EMBL" id="TYK64813.1"/>
    </source>
</evidence>
<name>A0ABY3MUD3_9GAMM</name>
<dbReference type="Proteomes" id="UP000815846">
    <property type="component" value="Unassembled WGS sequence"/>
</dbReference>
<proteinExistence type="predicted"/>
<feature type="domain" description="Helix-hairpin-helix DNA-binding motif class 1" evidence="1">
    <location>
        <begin position="98"/>
        <end position="117"/>
    </location>
</feature>
<sequence>MLNKACQPNTSSLKTHPVKKLLSVFTIGVVLLTTPLLANSKEVNVAESSQEQAVVKEQTVNLNKSSLEQLLTLKGIGYSRAQSIIVYREQMGGFKSVDELSQVSGVGEKIMSENRARLTI</sequence>
<keyword evidence="2" id="KW-0238">DNA-binding</keyword>
<keyword evidence="3" id="KW-1185">Reference proteome</keyword>